<feature type="compositionally biased region" description="Basic and acidic residues" evidence="1">
    <location>
        <begin position="279"/>
        <end position="290"/>
    </location>
</feature>
<proteinExistence type="predicted"/>
<keyword evidence="3" id="KW-1185">Reference proteome</keyword>
<evidence type="ECO:0000256" key="1">
    <source>
        <dbReference type="SAM" id="MobiDB-lite"/>
    </source>
</evidence>
<gene>
    <name evidence="2" type="ORF">G127AT_08235</name>
</gene>
<protein>
    <submittedName>
        <fullName evidence="2">Uncharacterized protein</fullName>
    </submittedName>
</protein>
<dbReference type="KEGG" id="aarc:G127AT_08235"/>
<evidence type="ECO:0000313" key="3">
    <source>
        <dbReference type="Proteomes" id="UP000671914"/>
    </source>
</evidence>
<reference evidence="2" key="1">
    <citation type="submission" date="2021-03" db="EMBL/GenBank/DDBJ databases">
        <title>Agromyces archimandritus sp. nov., isolated from the cockroach Archimandrita tessellata.</title>
        <authorList>
            <person name="Guzman J."/>
            <person name="Ortuzar M."/>
            <person name="Poehlein A."/>
            <person name="Daniel R."/>
            <person name="Trujillo M."/>
            <person name="Vilcinskas A."/>
        </authorList>
    </citation>
    <scope>NUCLEOTIDE SEQUENCE</scope>
    <source>
        <strain evidence="2">G127AT</strain>
    </source>
</reference>
<sequence>MYAVDDDGTEKLISVEDHDIDTDAADVADDPVWTVDAAGLFGDDRSPTYGIGNEQMHVSDDERTLLVWRGSLALGQDAVRLESSRLVAIDADSGDELWRKDGVSLCKWSSICTGDISWEKIEGSTLGTNTRFRSVMGAVELTHIDPRTGEGEWDLAIDDFSDDTVDAASFAGIDGYYLIGDGGRALLVDEETGETRGLEEGEHAACQVDIGFSAPEGSNPLRHQVSFVRSGIAAQSCGADGPDDSPLSMAAVRTAGTTWAPEDEEWRTLEDGPGDDDPMDHWNDDADDDAPRWRVVQTEDALIGYRF</sequence>
<name>A0A975FK76_9MICO</name>
<dbReference type="SUPFAM" id="SSF50998">
    <property type="entry name" value="Quinoprotein alcohol dehydrogenase-like"/>
    <property type="match status" value="1"/>
</dbReference>
<dbReference type="EMBL" id="CP071696">
    <property type="protein sequence ID" value="QTX03371.1"/>
    <property type="molecule type" value="Genomic_DNA"/>
</dbReference>
<dbReference type="RefSeq" id="WP_210895884.1">
    <property type="nucleotide sequence ID" value="NZ_CP071696.1"/>
</dbReference>
<evidence type="ECO:0000313" key="2">
    <source>
        <dbReference type="EMBL" id="QTX03371.1"/>
    </source>
</evidence>
<dbReference type="AlphaFoldDB" id="A0A975FK76"/>
<dbReference type="InterPro" id="IPR011047">
    <property type="entry name" value="Quinoprotein_ADH-like_sf"/>
</dbReference>
<dbReference type="Proteomes" id="UP000671914">
    <property type="component" value="Chromosome"/>
</dbReference>
<organism evidence="2 3">
    <name type="scientific">Agromyces archimandritae</name>
    <dbReference type="NCBI Taxonomy" id="2781962"/>
    <lineage>
        <taxon>Bacteria</taxon>
        <taxon>Bacillati</taxon>
        <taxon>Actinomycetota</taxon>
        <taxon>Actinomycetes</taxon>
        <taxon>Micrococcales</taxon>
        <taxon>Microbacteriaceae</taxon>
        <taxon>Agromyces</taxon>
    </lineage>
</organism>
<accession>A0A975FK76</accession>
<feature type="region of interest" description="Disordered" evidence="1">
    <location>
        <begin position="257"/>
        <end position="290"/>
    </location>
</feature>